<dbReference type="SUPFAM" id="SSF56784">
    <property type="entry name" value="HAD-like"/>
    <property type="match status" value="1"/>
</dbReference>
<dbReference type="InterPro" id="IPR023198">
    <property type="entry name" value="PGP-like_dom2"/>
</dbReference>
<sequence>MSSQIPTSHALRPLNGAAPITRSTQPPGTHIVWDWNGTLKDDLDDLLGAMNSTLGLLGEHSIDRDTYQALHCVPIPDFYARILGRSLSGNEWAAAEAEFMRYLSQRAVRLRNGAKALLSRLHDNGYTQSLLSLLPHSRLLAETAEAGVTHLFDRIDGRRAPGTTKAQALVAHLEAMGRPLDGHRDILVIGDTRDDALAARTVGADVVLVTGGLETAAALHQGGAAVTGSLAEAVALGLRLVHHGTATAATSGIRQTFPSLQNDRRRASRPMP</sequence>
<dbReference type="PANTHER" id="PTHR43434">
    <property type="entry name" value="PHOSPHOGLYCOLATE PHOSPHATASE"/>
    <property type="match status" value="1"/>
</dbReference>
<dbReference type="PANTHER" id="PTHR43434:SF1">
    <property type="entry name" value="PHOSPHOGLYCOLATE PHOSPHATASE"/>
    <property type="match status" value="1"/>
</dbReference>
<proteinExistence type="predicted"/>
<reference evidence="2" key="1">
    <citation type="submission" date="2022-10" db="EMBL/GenBank/DDBJ databases">
        <title>The complete genomes of actinobacterial strains from the NBC collection.</title>
        <authorList>
            <person name="Joergensen T.S."/>
            <person name="Alvarez Arevalo M."/>
            <person name="Sterndorff E.B."/>
            <person name="Faurdal D."/>
            <person name="Vuksanovic O."/>
            <person name="Mourched A.-S."/>
            <person name="Charusanti P."/>
            <person name="Shaw S."/>
            <person name="Blin K."/>
            <person name="Weber T."/>
        </authorList>
    </citation>
    <scope>NUCLEOTIDE SEQUENCE</scope>
    <source>
        <strain evidence="2">NBC_00093</strain>
    </source>
</reference>
<gene>
    <name evidence="2" type="ORF">OHA22_44125</name>
</gene>
<dbReference type="GO" id="GO:0008967">
    <property type="term" value="F:phosphoglycolate phosphatase activity"/>
    <property type="evidence" value="ECO:0007669"/>
    <property type="project" value="TreeGrafter"/>
</dbReference>
<dbReference type="InterPro" id="IPR023214">
    <property type="entry name" value="HAD_sf"/>
</dbReference>
<keyword evidence="2" id="KW-0378">Hydrolase</keyword>
<dbReference type="Gene3D" id="1.10.150.240">
    <property type="entry name" value="Putative phosphatase, domain 2"/>
    <property type="match status" value="1"/>
</dbReference>
<dbReference type="InterPro" id="IPR036412">
    <property type="entry name" value="HAD-like_sf"/>
</dbReference>
<organism evidence="2">
    <name type="scientific">Streptomyces sp. NBC_00093</name>
    <dbReference type="NCBI Taxonomy" id="2975649"/>
    <lineage>
        <taxon>Bacteria</taxon>
        <taxon>Bacillati</taxon>
        <taxon>Actinomycetota</taxon>
        <taxon>Actinomycetes</taxon>
        <taxon>Kitasatosporales</taxon>
        <taxon>Streptomycetaceae</taxon>
        <taxon>Streptomyces</taxon>
    </lineage>
</organism>
<dbReference type="CDD" id="cd01427">
    <property type="entry name" value="HAD_like"/>
    <property type="match status" value="1"/>
</dbReference>
<dbReference type="Pfam" id="PF13242">
    <property type="entry name" value="Hydrolase_like"/>
    <property type="match status" value="1"/>
</dbReference>
<name>A0AAU2ADE1_9ACTN</name>
<evidence type="ECO:0000313" key="2">
    <source>
        <dbReference type="EMBL" id="WTT22033.1"/>
    </source>
</evidence>
<evidence type="ECO:0000256" key="1">
    <source>
        <dbReference type="SAM" id="MobiDB-lite"/>
    </source>
</evidence>
<feature type="region of interest" description="Disordered" evidence="1">
    <location>
        <begin position="1"/>
        <end position="25"/>
    </location>
</feature>
<dbReference type="Gene3D" id="3.40.50.1000">
    <property type="entry name" value="HAD superfamily/HAD-like"/>
    <property type="match status" value="1"/>
</dbReference>
<accession>A0AAU2ADE1</accession>
<dbReference type="InterPro" id="IPR050155">
    <property type="entry name" value="HAD-like_hydrolase_sf"/>
</dbReference>
<dbReference type="GO" id="GO:0006281">
    <property type="term" value="P:DNA repair"/>
    <property type="evidence" value="ECO:0007669"/>
    <property type="project" value="TreeGrafter"/>
</dbReference>
<protein>
    <submittedName>
        <fullName evidence="2">HAD hydrolase-like protein</fullName>
    </submittedName>
</protein>
<dbReference type="EMBL" id="CP108222">
    <property type="protein sequence ID" value="WTT22033.1"/>
    <property type="molecule type" value="Genomic_DNA"/>
</dbReference>
<dbReference type="GO" id="GO:0005829">
    <property type="term" value="C:cytosol"/>
    <property type="evidence" value="ECO:0007669"/>
    <property type="project" value="TreeGrafter"/>
</dbReference>
<dbReference type="AlphaFoldDB" id="A0AAU2ADE1"/>